<sequence>MEGLKRSLLLEILTGLGHDELQRLKDGLGEVQLKEGQERVPSERLQDASPARLVDLLISFYGEHEGAEVTADALRAMGQGALAERLMETPQADNDLIDTEECTLQISNKKSDNDLPTRIRASACEMPIILSTEDSGHCLPPPIDVSASEMMSTTDSYKDSVRQEDGAGVGSNTGQRRKLMCQLCQTEEDIFEEVKPEIVPGSKRYQHTYRVHFSRTGSYRCSETALGFEVRASVAIEYKWESWKQHLNPHQLQGWDVAGPLFSIQVEPAGAIAAIHLPHVVCLKGGEVDISLMYVAHIVNGELTLEKPTRVKPFYAVLENPSFSCLGLIFRYLFKHIPVHSKVLLYHAAMSAPTTLHVYVIPCDDSLEKAVEEHEEKHNAVLLNKPPQMDEALYVDRNYSVASSPNTEILPKKLKFCYPSQEKWQPFIEVYTRDMEMGIKLHITEVSSTEILWETTVRVEDVQRARSPPEEQADLHFIDKQRKQLIQRVTGMDALLDNLYGLLLDEEQYQRIRAEATNQEKMRRHTQGTHTRSSSA</sequence>
<dbReference type="SUPFAM" id="SSF47986">
    <property type="entry name" value="DEATH domain"/>
    <property type="match status" value="2"/>
</dbReference>
<dbReference type="SMART" id="SM01289">
    <property type="entry name" value="PYRIN"/>
    <property type="match status" value="1"/>
</dbReference>
<evidence type="ECO:0000259" key="8">
    <source>
        <dbReference type="PROSITE" id="PS50824"/>
    </source>
</evidence>
<evidence type="ECO:0000259" key="9">
    <source>
        <dbReference type="PROSITE" id="PS51830"/>
    </source>
</evidence>
<keyword evidence="3" id="KW-0399">Innate immunity</keyword>
<dbReference type="GO" id="GO:0042981">
    <property type="term" value="P:regulation of apoptotic process"/>
    <property type="evidence" value="ECO:0007669"/>
    <property type="project" value="InterPro"/>
</dbReference>
<evidence type="ECO:0000256" key="4">
    <source>
        <dbReference type="ARBA" id="ARBA00022859"/>
    </source>
</evidence>
<dbReference type="Proteomes" id="UP000050525">
    <property type="component" value="Unassembled WGS sequence"/>
</dbReference>
<comment type="caution">
    <text evidence="10">The sequence shown here is derived from an EMBL/GenBank/DDBJ whole genome shotgun (WGS) entry which is preliminary data.</text>
</comment>
<dbReference type="GO" id="GO:0006954">
    <property type="term" value="P:inflammatory response"/>
    <property type="evidence" value="ECO:0007669"/>
    <property type="project" value="UniProtKB-KW"/>
</dbReference>
<dbReference type="eggNOG" id="ENOG502S4A4">
    <property type="taxonomic scope" value="Eukaryota"/>
</dbReference>
<dbReference type="PROSITE" id="PS50209">
    <property type="entry name" value="CARD"/>
    <property type="match status" value="1"/>
</dbReference>
<evidence type="ECO:0000256" key="1">
    <source>
        <dbReference type="ARBA" id="ARBA00004514"/>
    </source>
</evidence>
<dbReference type="GO" id="GO:0045087">
    <property type="term" value="P:innate immune response"/>
    <property type="evidence" value="ECO:0007669"/>
    <property type="project" value="UniProtKB-KW"/>
</dbReference>
<protein>
    <submittedName>
        <fullName evidence="10">NACHT, LRR and PYD domains-containing protein 1-like</fullName>
    </submittedName>
</protein>
<dbReference type="InterPro" id="IPR051249">
    <property type="entry name" value="NLRP_Inflammasome"/>
</dbReference>
<dbReference type="EMBL" id="AKHW03000937">
    <property type="protein sequence ID" value="KYO44068.1"/>
    <property type="molecule type" value="Genomic_DNA"/>
</dbReference>
<dbReference type="Pfam" id="PF02758">
    <property type="entry name" value="PYRIN"/>
    <property type="match status" value="1"/>
</dbReference>
<keyword evidence="5" id="KW-0395">Inflammatory response</keyword>
<feature type="domain" description="Pyrin" evidence="8">
    <location>
        <begin position="1"/>
        <end position="92"/>
    </location>
</feature>
<proteinExistence type="predicted"/>
<evidence type="ECO:0000259" key="7">
    <source>
        <dbReference type="PROSITE" id="PS50209"/>
    </source>
</evidence>
<gene>
    <name evidence="10" type="ORF">Y1Q_0013886</name>
</gene>
<dbReference type="Pfam" id="PF13553">
    <property type="entry name" value="FIIND"/>
    <property type="match status" value="1"/>
</dbReference>
<keyword evidence="4" id="KW-0391">Immunity</keyword>
<dbReference type="CDD" id="cd08321">
    <property type="entry name" value="Pyrin_ASC-like"/>
    <property type="match status" value="1"/>
</dbReference>
<comment type="subcellular location">
    <subcellularLocation>
        <location evidence="1">Cytoplasm</location>
        <location evidence="1">Cytosol</location>
    </subcellularLocation>
</comment>
<keyword evidence="11" id="KW-1185">Reference proteome</keyword>
<dbReference type="PROSITE" id="PS50824">
    <property type="entry name" value="DAPIN"/>
    <property type="match status" value="1"/>
</dbReference>
<organism evidence="10 11">
    <name type="scientific">Alligator mississippiensis</name>
    <name type="common">American alligator</name>
    <dbReference type="NCBI Taxonomy" id="8496"/>
    <lineage>
        <taxon>Eukaryota</taxon>
        <taxon>Metazoa</taxon>
        <taxon>Chordata</taxon>
        <taxon>Craniata</taxon>
        <taxon>Vertebrata</taxon>
        <taxon>Euteleostomi</taxon>
        <taxon>Archelosauria</taxon>
        <taxon>Archosauria</taxon>
        <taxon>Crocodylia</taxon>
        <taxon>Alligatoridae</taxon>
        <taxon>Alligatorinae</taxon>
        <taxon>Alligator</taxon>
    </lineage>
</organism>
<reference evidence="10 11" key="1">
    <citation type="journal article" date="2012" name="Genome Biol.">
        <title>Sequencing three crocodilian genomes to illuminate the evolution of archosaurs and amniotes.</title>
        <authorList>
            <person name="St John J.A."/>
            <person name="Braun E.L."/>
            <person name="Isberg S.R."/>
            <person name="Miles L.G."/>
            <person name="Chong A.Y."/>
            <person name="Gongora J."/>
            <person name="Dalzell P."/>
            <person name="Moran C."/>
            <person name="Bed'hom B."/>
            <person name="Abzhanov A."/>
            <person name="Burgess S.C."/>
            <person name="Cooksey A.M."/>
            <person name="Castoe T.A."/>
            <person name="Crawford N.G."/>
            <person name="Densmore L.D."/>
            <person name="Drew J.C."/>
            <person name="Edwards S.V."/>
            <person name="Faircloth B.C."/>
            <person name="Fujita M.K."/>
            <person name="Greenwold M.J."/>
            <person name="Hoffmann F.G."/>
            <person name="Howard J.M."/>
            <person name="Iguchi T."/>
            <person name="Janes D.E."/>
            <person name="Khan S.Y."/>
            <person name="Kohno S."/>
            <person name="de Koning A.J."/>
            <person name="Lance S.L."/>
            <person name="McCarthy F.M."/>
            <person name="McCormack J.E."/>
            <person name="Merchant M.E."/>
            <person name="Peterson D.G."/>
            <person name="Pollock D.D."/>
            <person name="Pourmand N."/>
            <person name="Raney B.J."/>
            <person name="Roessler K.A."/>
            <person name="Sanford J.R."/>
            <person name="Sawyer R.H."/>
            <person name="Schmidt C.J."/>
            <person name="Triplett E.W."/>
            <person name="Tuberville T.D."/>
            <person name="Venegas-Anaya M."/>
            <person name="Howard J.T."/>
            <person name="Jarvis E.D."/>
            <person name="Guillette L.J.Jr."/>
            <person name="Glenn T.C."/>
            <person name="Green R.E."/>
            <person name="Ray D.A."/>
        </authorList>
    </citation>
    <scope>NUCLEOTIDE SEQUENCE [LARGE SCALE GENOMIC DNA]</scope>
    <source>
        <strain evidence="10">KSC_2009_1</strain>
    </source>
</reference>
<evidence type="ECO:0000313" key="11">
    <source>
        <dbReference type="Proteomes" id="UP000050525"/>
    </source>
</evidence>
<dbReference type="InterPro" id="IPR001315">
    <property type="entry name" value="CARD"/>
</dbReference>
<dbReference type="InterPro" id="IPR011029">
    <property type="entry name" value="DEATH-like_dom_sf"/>
</dbReference>
<feature type="domain" description="FIIND" evidence="9">
    <location>
        <begin position="190"/>
        <end position="471"/>
    </location>
</feature>
<dbReference type="STRING" id="8496.A0A151P4T5"/>
<dbReference type="PANTHER" id="PTHR46985">
    <property type="entry name" value="NACHT, LRR AND PYD DOMAINS-CONTAINING PROTEIN 1"/>
    <property type="match status" value="1"/>
</dbReference>
<dbReference type="InterPro" id="IPR025307">
    <property type="entry name" value="FIIND_dom"/>
</dbReference>
<dbReference type="Gene3D" id="1.10.533.10">
    <property type="entry name" value="Death Domain, Fas"/>
    <property type="match status" value="2"/>
</dbReference>
<evidence type="ECO:0000256" key="5">
    <source>
        <dbReference type="ARBA" id="ARBA00023198"/>
    </source>
</evidence>
<keyword evidence="2" id="KW-0963">Cytoplasm</keyword>
<evidence type="ECO:0000256" key="3">
    <source>
        <dbReference type="ARBA" id="ARBA00022588"/>
    </source>
</evidence>
<dbReference type="PANTHER" id="PTHR46985:SF4">
    <property type="entry name" value="CASPASE RECRUITMENT DOMAIN-CONTAINING PROTEIN 8"/>
    <property type="match status" value="1"/>
</dbReference>
<evidence type="ECO:0000256" key="2">
    <source>
        <dbReference type="ARBA" id="ARBA00022490"/>
    </source>
</evidence>
<dbReference type="GO" id="GO:0061702">
    <property type="term" value="C:canonical inflammasome complex"/>
    <property type="evidence" value="ECO:0007669"/>
    <property type="project" value="TreeGrafter"/>
</dbReference>
<feature type="domain" description="CARD" evidence="7">
    <location>
        <begin position="470"/>
        <end position="536"/>
    </location>
</feature>
<dbReference type="InterPro" id="IPR004020">
    <property type="entry name" value="DAPIN"/>
</dbReference>
<dbReference type="Pfam" id="PF00619">
    <property type="entry name" value="CARD"/>
    <property type="match status" value="1"/>
</dbReference>
<evidence type="ECO:0000313" key="10">
    <source>
        <dbReference type="EMBL" id="KYO44068.1"/>
    </source>
</evidence>
<dbReference type="AlphaFoldDB" id="A0A151P4T5"/>
<name>A0A151P4T5_ALLMI</name>
<dbReference type="PROSITE" id="PS51830">
    <property type="entry name" value="FIIND"/>
    <property type="match status" value="1"/>
</dbReference>
<feature type="region of interest" description="Disordered" evidence="6">
    <location>
        <begin position="515"/>
        <end position="536"/>
    </location>
</feature>
<accession>A0A151P4T5</accession>
<evidence type="ECO:0000256" key="6">
    <source>
        <dbReference type="SAM" id="MobiDB-lite"/>
    </source>
</evidence>
<dbReference type="Pfam" id="PF23679">
    <property type="entry name" value="UPA-FIIND"/>
    <property type="match status" value="1"/>
</dbReference>